<evidence type="ECO:0000313" key="8">
    <source>
        <dbReference type="EMBL" id="PHJ16177.1"/>
    </source>
</evidence>
<dbReference type="SMART" id="SM00704">
    <property type="entry name" value="ZnF_CDGSH"/>
    <property type="match status" value="1"/>
</dbReference>
<name>A0A2C6KF62_9APIC</name>
<dbReference type="OrthoDB" id="449252at2759"/>
<keyword evidence="3" id="KW-0408">Iron</keyword>
<keyword evidence="6" id="KW-0472">Membrane</keyword>
<keyword evidence="6" id="KW-0812">Transmembrane</keyword>
<evidence type="ECO:0000256" key="3">
    <source>
        <dbReference type="ARBA" id="ARBA00023004"/>
    </source>
</evidence>
<dbReference type="Proteomes" id="UP000221165">
    <property type="component" value="Unassembled WGS sequence"/>
</dbReference>
<evidence type="ECO:0000256" key="4">
    <source>
        <dbReference type="ARBA" id="ARBA00023014"/>
    </source>
</evidence>
<evidence type="ECO:0000256" key="5">
    <source>
        <dbReference type="ARBA" id="ARBA00034078"/>
    </source>
</evidence>
<keyword evidence="6" id="KW-1133">Transmembrane helix</keyword>
<evidence type="ECO:0000256" key="1">
    <source>
        <dbReference type="ARBA" id="ARBA00022714"/>
    </source>
</evidence>
<keyword evidence="9" id="KW-1185">Reference proteome</keyword>
<dbReference type="RefSeq" id="XP_067917907.1">
    <property type="nucleotide sequence ID" value="XM_068070118.1"/>
</dbReference>
<dbReference type="Gene3D" id="3.40.5.90">
    <property type="entry name" value="CDGSH iron-sulfur domain, mitoNEET-type"/>
    <property type="match status" value="1"/>
</dbReference>
<protein>
    <submittedName>
        <fullName evidence="8">PfMNL-2 CISD1 family iron-sulfur protein</fullName>
    </submittedName>
</protein>
<dbReference type="AlphaFoldDB" id="A0A2C6KF62"/>
<feature type="domain" description="Iron-binding zinc finger CDGSH type" evidence="7">
    <location>
        <begin position="34"/>
        <end position="70"/>
    </location>
</feature>
<evidence type="ECO:0000256" key="2">
    <source>
        <dbReference type="ARBA" id="ARBA00022723"/>
    </source>
</evidence>
<dbReference type="VEuPathDB" id="ToxoDB:CSUI_010011"/>
<evidence type="ECO:0000256" key="6">
    <source>
        <dbReference type="SAM" id="Phobius"/>
    </source>
</evidence>
<organism evidence="8 9">
    <name type="scientific">Cystoisospora suis</name>
    <dbReference type="NCBI Taxonomy" id="483139"/>
    <lineage>
        <taxon>Eukaryota</taxon>
        <taxon>Sar</taxon>
        <taxon>Alveolata</taxon>
        <taxon>Apicomplexa</taxon>
        <taxon>Conoidasida</taxon>
        <taxon>Coccidia</taxon>
        <taxon>Eucoccidiorida</taxon>
        <taxon>Eimeriorina</taxon>
        <taxon>Sarcocystidae</taxon>
        <taxon>Cystoisospora</taxon>
    </lineage>
</organism>
<keyword evidence="2" id="KW-0479">Metal-binding</keyword>
<dbReference type="GO" id="GO:0051537">
    <property type="term" value="F:2 iron, 2 sulfur cluster binding"/>
    <property type="evidence" value="ECO:0007669"/>
    <property type="project" value="UniProtKB-KW"/>
</dbReference>
<evidence type="ECO:0000259" key="7">
    <source>
        <dbReference type="SMART" id="SM00704"/>
    </source>
</evidence>
<keyword evidence="1" id="KW-0001">2Fe-2S</keyword>
<dbReference type="InterPro" id="IPR018967">
    <property type="entry name" value="FeS-contain_CDGSH-typ"/>
</dbReference>
<dbReference type="EMBL" id="MIGC01006520">
    <property type="protein sequence ID" value="PHJ16177.1"/>
    <property type="molecule type" value="Genomic_DNA"/>
</dbReference>
<evidence type="ECO:0000313" key="9">
    <source>
        <dbReference type="Proteomes" id="UP000221165"/>
    </source>
</evidence>
<dbReference type="GeneID" id="94433329"/>
<feature type="transmembrane region" description="Helical" evidence="6">
    <location>
        <begin position="115"/>
        <end position="137"/>
    </location>
</feature>
<dbReference type="InterPro" id="IPR042216">
    <property type="entry name" value="MitoNEET_CISD"/>
</dbReference>
<dbReference type="GO" id="GO:0005737">
    <property type="term" value="C:cytoplasm"/>
    <property type="evidence" value="ECO:0007669"/>
    <property type="project" value="UniProtKB-ARBA"/>
</dbReference>
<dbReference type="Pfam" id="PF09360">
    <property type="entry name" value="zf-CDGSH"/>
    <property type="match status" value="1"/>
</dbReference>
<gene>
    <name evidence="8" type="ORF">CSUI_010011</name>
</gene>
<proteinExistence type="predicted"/>
<accession>A0A2C6KF62</accession>
<sequence length="140" mass="15230">MGGQCPKAAKPGSELLRRAGENLNTKNLPAVHTEIVLPPTNKAKKFSVCRCWKSTKFPFCDNLHQRLQKQGINVGPAMLEIQRGLPLTPVSAFRRCEDWEEPLLRVQTVKNSRDYTAPVALVGGLAASVIGGGAHFIGLV</sequence>
<dbReference type="GO" id="GO:0046872">
    <property type="term" value="F:metal ion binding"/>
    <property type="evidence" value="ECO:0007669"/>
    <property type="project" value="UniProtKB-KW"/>
</dbReference>
<comment type="caution">
    <text evidence="8">The sequence shown here is derived from an EMBL/GenBank/DDBJ whole genome shotgun (WGS) entry which is preliminary data.</text>
</comment>
<comment type="cofactor">
    <cofactor evidence="5">
        <name>[2Fe-2S] cluster</name>
        <dbReference type="ChEBI" id="CHEBI:190135"/>
    </cofactor>
</comment>
<keyword evidence="4" id="KW-0411">Iron-sulfur</keyword>
<reference evidence="8 9" key="1">
    <citation type="journal article" date="2017" name="Int. J. Parasitol.">
        <title>The genome of the protozoan parasite Cystoisospora suis and a reverse vaccinology approach to identify vaccine candidates.</title>
        <authorList>
            <person name="Palmieri N."/>
            <person name="Shrestha A."/>
            <person name="Ruttkowski B."/>
            <person name="Beck T."/>
            <person name="Vogl C."/>
            <person name="Tomley F."/>
            <person name="Blake D.P."/>
            <person name="Joachim A."/>
        </authorList>
    </citation>
    <scope>NUCLEOTIDE SEQUENCE [LARGE SCALE GENOMIC DNA]</scope>
    <source>
        <strain evidence="8 9">Wien I</strain>
    </source>
</reference>